<evidence type="ECO:0000256" key="1">
    <source>
        <dbReference type="SAM" id="SignalP"/>
    </source>
</evidence>
<dbReference type="EMBL" id="CP094970">
    <property type="protein sequence ID" value="UYM07195.1"/>
    <property type="molecule type" value="Genomic_DNA"/>
</dbReference>
<dbReference type="PROSITE" id="PS51257">
    <property type="entry name" value="PROKAR_LIPOPROTEIN"/>
    <property type="match status" value="1"/>
</dbReference>
<protein>
    <recommendedName>
        <fullName evidence="4">Secreted protein</fullName>
    </recommendedName>
</protein>
<accession>A0AA46TKZ4</accession>
<dbReference type="KEGG" id="sgrg:L0C25_08995"/>
<feature type="signal peptide" evidence="1">
    <location>
        <begin position="1"/>
        <end position="34"/>
    </location>
</feature>
<dbReference type="RefSeq" id="WP_271636145.1">
    <property type="nucleotide sequence ID" value="NZ_CP094970.1"/>
</dbReference>
<keyword evidence="3" id="KW-1185">Reference proteome</keyword>
<gene>
    <name evidence="2" type="ORF">L0C25_08995</name>
</gene>
<evidence type="ECO:0008006" key="4">
    <source>
        <dbReference type="Google" id="ProtNLM"/>
    </source>
</evidence>
<feature type="chain" id="PRO_5041275422" description="Secreted protein" evidence="1">
    <location>
        <begin position="35"/>
        <end position="143"/>
    </location>
</feature>
<keyword evidence="1" id="KW-0732">Signal</keyword>
<organism evidence="2 3">
    <name type="scientific">Solicola gregarius</name>
    <dbReference type="NCBI Taxonomy" id="2908642"/>
    <lineage>
        <taxon>Bacteria</taxon>
        <taxon>Bacillati</taxon>
        <taxon>Actinomycetota</taxon>
        <taxon>Actinomycetes</taxon>
        <taxon>Propionibacteriales</taxon>
        <taxon>Nocardioidaceae</taxon>
        <taxon>Solicola</taxon>
    </lineage>
</organism>
<dbReference type="Proteomes" id="UP001164390">
    <property type="component" value="Chromosome"/>
</dbReference>
<dbReference type="AlphaFoldDB" id="A0AA46TKZ4"/>
<proteinExistence type="predicted"/>
<evidence type="ECO:0000313" key="2">
    <source>
        <dbReference type="EMBL" id="UYM07195.1"/>
    </source>
</evidence>
<reference evidence="2" key="1">
    <citation type="submission" date="2022-01" db="EMBL/GenBank/DDBJ databases">
        <title>Nocardioidaceae gen. sp. A5X3R13.</title>
        <authorList>
            <person name="Lopez Marin M.A."/>
            <person name="Uhlik O."/>
        </authorList>
    </citation>
    <scope>NUCLEOTIDE SEQUENCE</scope>
    <source>
        <strain evidence="2">A5X3R13</strain>
    </source>
</reference>
<name>A0AA46TKZ4_9ACTN</name>
<sequence length="143" mass="15418">MRQTQRSWRRVVAATVTMAAAAACLASGTSSADAVEPEAMAANDYCSAGGITDVVDRTNDVSGGGWMNCVSPAQFQRLWVTLYRDGVPMDSAVCERPSSYACDAYVRAYDDAPGAQTWQTEVRAEWQSGMPGNVTVWTNTLLH</sequence>
<evidence type="ECO:0000313" key="3">
    <source>
        <dbReference type="Proteomes" id="UP001164390"/>
    </source>
</evidence>